<gene>
    <name evidence="2" type="ORF">ABEG18_17880</name>
</gene>
<sequence length="204" mass="21633">MSGMTGDTESTEMVFPGGTTPETELAHEIGPTPDEDLHGDPDDPEPPRPMTEAGVANWRVAKCLLKLREQVNALAPSRSKASDGTIGDPSHQSRASDHNPWVLDTGIGVVTAMDVTHDARNGCDAGVLAEAIRSAADSRVKYVIWNRRIANSSAVGGAPAWGWRPYTGRNPHDHHIHISVKPDKAGYDSAAAWTLPASLATAGS</sequence>
<evidence type="ECO:0000256" key="1">
    <source>
        <dbReference type="SAM" id="MobiDB-lite"/>
    </source>
</evidence>
<feature type="region of interest" description="Disordered" evidence="1">
    <location>
        <begin position="74"/>
        <end position="100"/>
    </location>
</feature>
<dbReference type="RefSeq" id="WP_406854405.1">
    <property type="nucleotide sequence ID" value="NZ_CP157484.1"/>
</dbReference>
<evidence type="ECO:0000313" key="2">
    <source>
        <dbReference type="EMBL" id="XBO37582.1"/>
    </source>
</evidence>
<feature type="region of interest" description="Disordered" evidence="1">
    <location>
        <begin position="1"/>
        <end position="51"/>
    </location>
</feature>
<reference evidence="2" key="1">
    <citation type="submission" date="2024-05" db="EMBL/GenBank/DDBJ databases">
        <authorList>
            <person name="Kim S."/>
            <person name="Heo J."/>
            <person name="Choi H."/>
            <person name="Choi Y."/>
            <person name="Kwon S.-W."/>
            <person name="Kim Y."/>
        </authorList>
    </citation>
    <scope>NUCLEOTIDE SEQUENCE</scope>
    <source>
        <strain evidence="2">KACC 23698</strain>
    </source>
</reference>
<protein>
    <recommendedName>
        <fullName evidence="3">Peptidoglycan-binding protein</fullName>
    </recommendedName>
</protein>
<evidence type="ECO:0008006" key="3">
    <source>
        <dbReference type="Google" id="ProtNLM"/>
    </source>
</evidence>
<dbReference type="AlphaFoldDB" id="A0AAU7JB33"/>
<proteinExistence type="predicted"/>
<dbReference type="EMBL" id="CP157484">
    <property type="protein sequence ID" value="XBO37582.1"/>
    <property type="molecule type" value="Genomic_DNA"/>
</dbReference>
<organism evidence="2">
    <name type="scientific">Alsobacter sp. KACC 23698</name>
    <dbReference type="NCBI Taxonomy" id="3149229"/>
    <lineage>
        <taxon>Bacteria</taxon>
        <taxon>Pseudomonadati</taxon>
        <taxon>Pseudomonadota</taxon>
        <taxon>Alphaproteobacteria</taxon>
        <taxon>Hyphomicrobiales</taxon>
        <taxon>Alsobacteraceae</taxon>
        <taxon>Alsobacter</taxon>
    </lineage>
</organism>
<name>A0AAU7JB33_9HYPH</name>
<accession>A0AAU7JB33</accession>